<evidence type="ECO:0000313" key="3">
    <source>
        <dbReference type="EMBL" id="GFY96648.1"/>
    </source>
</evidence>
<feature type="region of interest" description="Disordered" evidence="1">
    <location>
        <begin position="122"/>
        <end position="146"/>
    </location>
</feature>
<organism evidence="3 4">
    <name type="scientific">Actinidia rufa</name>
    <dbReference type="NCBI Taxonomy" id="165716"/>
    <lineage>
        <taxon>Eukaryota</taxon>
        <taxon>Viridiplantae</taxon>
        <taxon>Streptophyta</taxon>
        <taxon>Embryophyta</taxon>
        <taxon>Tracheophyta</taxon>
        <taxon>Spermatophyta</taxon>
        <taxon>Magnoliopsida</taxon>
        <taxon>eudicotyledons</taxon>
        <taxon>Gunneridae</taxon>
        <taxon>Pentapetalae</taxon>
        <taxon>asterids</taxon>
        <taxon>Ericales</taxon>
        <taxon>Actinidiaceae</taxon>
        <taxon>Actinidia</taxon>
    </lineage>
</organism>
<dbReference type="EMBL" id="BJWL01000011">
    <property type="protein sequence ID" value="GFY96648.1"/>
    <property type="molecule type" value="Genomic_DNA"/>
</dbReference>
<sequence length="198" mass="21880">MMSQWSENEALMCKVFLSSLGEAKLRWFDKLPATSMTHWKQLSEAFVARFVTNNKVPKEVDALLTLKKGHYRRLSRTTHIAQPYPRGLSLRITMKRRATSITELMERVDWWLRSEISLAQLSEDEPRAPPKSSKLEMDSGPNAGGMAAKEAMAEGMPPGAIEAKGTMAGSLIPLKAKPNKLSSTSILGMMAMTVAEGA</sequence>
<evidence type="ECO:0000259" key="2">
    <source>
        <dbReference type="Pfam" id="PF03732"/>
    </source>
</evidence>
<gene>
    <name evidence="3" type="ORF">Acr_11g0009540</name>
</gene>
<proteinExistence type="predicted"/>
<evidence type="ECO:0000313" key="4">
    <source>
        <dbReference type="Proteomes" id="UP000585474"/>
    </source>
</evidence>
<dbReference type="Proteomes" id="UP000585474">
    <property type="component" value="Unassembled WGS sequence"/>
</dbReference>
<comment type="caution">
    <text evidence="3">The sequence shown here is derived from an EMBL/GenBank/DDBJ whole genome shotgun (WGS) entry which is preliminary data.</text>
</comment>
<feature type="compositionally biased region" description="Basic and acidic residues" evidence="1">
    <location>
        <begin position="124"/>
        <end position="137"/>
    </location>
</feature>
<dbReference type="AlphaFoldDB" id="A0A7J0FDC0"/>
<feature type="domain" description="Retrotransposon gag" evidence="2">
    <location>
        <begin position="14"/>
        <end position="69"/>
    </location>
</feature>
<evidence type="ECO:0000256" key="1">
    <source>
        <dbReference type="SAM" id="MobiDB-lite"/>
    </source>
</evidence>
<accession>A0A7J0FDC0</accession>
<reference evidence="3 4" key="1">
    <citation type="submission" date="2019-07" db="EMBL/GenBank/DDBJ databases">
        <title>De Novo Assembly of kiwifruit Actinidia rufa.</title>
        <authorList>
            <person name="Sugita-Konishi S."/>
            <person name="Sato K."/>
            <person name="Mori E."/>
            <person name="Abe Y."/>
            <person name="Kisaki G."/>
            <person name="Hamano K."/>
            <person name="Suezawa K."/>
            <person name="Otani M."/>
            <person name="Fukuda T."/>
            <person name="Manabe T."/>
            <person name="Gomi K."/>
            <person name="Tabuchi M."/>
            <person name="Akimitsu K."/>
            <person name="Kataoka I."/>
        </authorList>
    </citation>
    <scope>NUCLEOTIDE SEQUENCE [LARGE SCALE GENOMIC DNA]</scope>
    <source>
        <strain evidence="4">cv. Fuchu</strain>
    </source>
</reference>
<name>A0A7J0FDC0_9ERIC</name>
<dbReference type="Pfam" id="PF03732">
    <property type="entry name" value="Retrotrans_gag"/>
    <property type="match status" value="1"/>
</dbReference>
<dbReference type="InterPro" id="IPR005162">
    <property type="entry name" value="Retrotrans_gag_dom"/>
</dbReference>
<dbReference type="OrthoDB" id="1685975at2759"/>
<keyword evidence="4" id="KW-1185">Reference proteome</keyword>
<protein>
    <recommendedName>
        <fullName evidence="2">Retrotransposon gag domain-containing protein</fullName>
    </recommendedName>
</protein>